<accession>A0A1F6CTG1</accession>
<proteinExistence type="predicted"/>
<dbReference type="Proteomes" id="UP000176863">
    <property type="component" value="Unassembled WGS sequence"/>
</dbReference>
<name>A0A1F6CTG1_9BACT</name>
<dbReference type="AlphaFoldDB" id="A0A1F6CTG1"/>
<feature type="signal peptide" evidence="1">
    <location>
        <begin position="1"/>
        <end position="21"/>
    </location>
</feature>
<organism evidence="2 3">
    <name type="scientific">Candidatus Kaiserbacteria bacterium RIFCSPHIGHO2_01_FULL_53_29</name>
    <dbReference type="NCBI Taxonomy" id="1798480"/>
    <lineage>
        <taxon>Bacteria</taxon>
        <taxon>Candidatus Kaiseribacteriota</taxon>
    </lineage>
</organism>
<keyword evidence="1" id="KW-0732">Signal</keyword>
<protein>
    <submittedName>
        <fullName evidence="2">Uncharacterized protein</fullName>
    </submittedName>
</protein>
<dbReference type="EMBL" id="MFKT01000029">
    <property type="protein sequence ID" value="OGG52425.1"/>
    <property type="molecule type" value="Genomic_DNA"/>
</dbReference>
<comment type="caution">
    <text evidence="2">The sequence shown here is derived from an EMBL/GenBank/DDBJ whole genome shotgun (WGS) entry which is preliminary data.</text>
</comment>
<feature type="chain" id="PRO_5009523628" evidence="1">
    <location>
        <begin position="22"/>
        <end position="104"/>
    </location>
</feature>
<reference evidence="2 3" key="1">
    <citation type="journal article" date="2016" name="Nat. Commun.">
        <title>Thousands of microbial genomes shed light on interconnected biogeochemical processes in an aquifer system.</title>
        <authorList>
            <person name="Anantharaman K."/>
            <person name="Brown C.T."/>
            <person name="Hug L.A."/>
            <person name="Sharon I."/>
            <person name="Castelle C.J."/>
            <person name="Probst A.J."/>
            <person name="Thomas B.C."/>
            <person name="Singh A."/>
            <person name="Wilkins M.J."/>
            <person name="Karaoz U."/>
            <person name="Brodie E.L."/>
            <person name="Williams K.H."/>
            <person name="Hubbard S.S."/>
            <person name="Banfield J.F."/>
        </authorList>
    </citation>
    <scope>NUCLEOTIDE SEQUENCE [LARGE SCALE GENOMIC DNA]</scope>
</reference>
<sequence length="104" mass="11105">MRPAALAAILSLLITPLAVHAFPFGGQANIVRPCYNNAIYANLGPPVGGPYIWTPSTKTYQFGPPTHAGQWLLGLAGAPYYCIISIEPVIVWPGTYITMMGSSQ</sequence>
<evidence type="ECO:0000313" key="3">
    <source>
        <dbReference type="Proteomes" id="UP000176863"/>
    </source>
</evidence>
<gene>
    <name evidence="2" type="ORF">A2851_05265</name>
</gene>
<evidence type="ECO:0000256" key="1">
    <source>
        <dbReference type="SAM" id="SignalP"/>
    </source>
</evidence>
<evidence type="ECO:0000313" key="2">
    <source>
        <dbReference type="EMBL" id="OGG52425.1"/>
    </source>
</evidence>